<evidence type="ECO:0000313" key="3">
    <source>
        <dbReference type="Proteomes" id="UP000270342"/>
    </source>
</evidence>
<dbReference type="PANTHER" id="PTHR47515">
    <property type="entry name" value="LOW CALCIUM RESPONSE LOCUS PROTEIN T"/>
    <property type="match status" value="1"/>
</dbReference>
<evidence type="ECO:0000313" key="2">
    <source>
        <dbReference type="EMBL" id="RKP54731.1"/>
    </source>
</evidence>
<keyword evidence="3" id="KW-1185">Reference proteome</keyword>
<feature type="domain" description="Integrase catalytic" evidence="1">
    <location>
        <begin position="74"/>
        <end position="134"/>
    </location>
</feature>
<reference evidence="2 3" key="1">
    <citation type="submission" date="2018-10" db="EMBL/GenBank/DDBJ databases">
        <title>Robbsia sp. DHC34, isolated from soil.</title>
        <authorList>
            <person name="Gao Z.-H."/>
            <person name="Qiu L.-H."/>
        </authorList>
    </citation>
    <scope>NUCLEOTIDE SEQUENCE [LARGE SCALE GENOMIC DNA]</scope>
    <source>
        <strain evidence="2 3">DHC34</strain>
    </source>
</reference>
<protein>
    <recommendedName>
        <fullName evidence="1">Integrase catalytic domain-containing protein</fullName>
    </recommendedName>
</protein>
<dbReference type="SUPFAM" id="SSF53098">
    <property type="entry name" value="Ribonuclease H-like"/>
    <property type="match status" value="1"/>
</dbReference>
<accession>A0A494XVT9</accession>
<dbReference type="EMBL" id="RBZU01000005">
    <property type="protein sequence ID" value="RKP54731.1"/>
    <property type="molecule type" value="Genomic_DNA"/>
</dbReference>
<dbReference type="Gene3D" id="3.30.420.10">
    <property type="entry name" value="Ribonuclease H-like superfamily/Ribonuclease H"/>
    <property type="match status" value="1"/>
</dbReference>
<name>A0A494XVT9_9BURK</name>
<dbReference type="Pfam" id="PF00665">
    <property type="entry name" value="rve"/>
    <property type="match status" value="1"/>
</dbReference>
<dbReference type="PANTHER" id="PTHR47515:SF1">
    <property type="entry name" value="BLR2054 PROTEIN"/>
    <property type="match status" value="1"/>
</dbReference>
<dbReference type="InterPro" id="IPR001584">
    <property type="entry name" value="Integrase_cat-core"/>
</dbReference>
<proteinExistence type="predicted"/>
<dbReference type="AlphaFoldDB" id="A0A494XVT9"/>
<gene>
    <name evidence="2" type="ORF">D7S86_13905</name>
</gene>
<dbReference type="GO" id="GO:0003676">
    <property type="term" value="F:nucleic acid binding"/>
    <property type="evidence" value="ECO:0007669"/>
    <property type="project" value="InterPro"/>
</dbReference>
<evidence type="ECO:0000259" key="1">
    <source>
        <dbReference type="Pfam" id="PF00665"/>
    </source>
</evidence>
<dbReference type="OrthoDB" id="9816028at2"/>
<dbReference type="Proteomes" id="UP000270342">
    <property type="component" value="Unassembled WGS sequence"/>
</dbReference>
<dbReference type="InterPro" id="IPR012337">
    <property type="entry name" value="RNaseH-like_sf"/>
</dbReference>
<dbReference type="GO" id="GO:0015074">
    <property type="term" value="P:DNA integration"/>
    <property type="evidence" value="ECO:0007669"/>
    <property type="project" value="InterPro"/>
</dbReference>
<sequence length="137" mass="15506">MPAKNASVMEAMRALSGIYPRFGLRRIRVLLGRDGFEIGKERCARLWAQADLQAPKMRRRRRLANSRPRVPTPSARNVVWSYDFVFDACANGQQLKCLTVVDEYTRECLAIDVAGSIRSHRVIDILGRLISVHGAPR</sequence>
<dbReference type="InterPro" id="IPR036397">
    <property type="entry name" value="RNaseH_sf"/>
</dbReference>
<organism evidence="2 3">
    <name type="scientific">Pararobbsia silviterrae</name>
    <dbReference type="NCBI Taxonomy" id="1792498"/>
    <lineage>
        <taxon>Bacteria</taxon>
        <taxon>Pseudomonadati</taxon>
        <taxon>Pseudomonadota</taxon>
        <taxon>Betaproteobacteria</taxon>
        <taxon>Burkholderiales</taxon>
        <taxon>Burkholderiaceae</taxon>
        <taxon>Pararobbsia</taxon>
    </lineage>
</organism>
<comment type="caution">
    <text evidence="2">The sequence shown here is derived from an EMBL/GenBank/DDBJ whole genome shotgun (WGS) entry which is preliminary data.</text>
</comment>